<dbReference type="AlphaFoldDB" id="A0A1J5T212"/>
<keyword evidence="9" id="KW-0675">Receptor</keyword>
<comment type="caution">
    <text evidence="9">The sequence shown here is derived from an EMBL/GenBank/DDBJ whole genome shotgun (WGS) entry which is preliminary data.</text>
</comment>
<evidence type="ECO:0000259" key="7">
    <source>
        <dbReference type="Pfam" id="PF00593"/>
    </source>
</evidence>
<evidence type="ECO:0000256" key="5">
    <source>
        <dbReference type="ARBA" id="ARBA00023136"/>
    </source>
</evidence>
<dbReference type="Pfam" id="PF07715">
    <property type="entry name" value="Plug"/>
    <property type="match status" value="1"/>
</dbReference>
<organism evidence="9">
    <name type="scientific">mine drainage metagenome</name>
    <dbReference type="NCBI Taxonomy" id="410659"/>
    <lineage>
        <taxon>unclassified sequences</taxon>
        <taxon>metagenomes</taxon>
        <taxon>ecological metagenomes</taxon>
    </lineage>
</organism>
<dbReference type="PROSITE" id="PS52016">
    <property type="entry name" value="TONB_DEPENDENT_REC_3"/>
    <property type="match status" value="1"/>
</dbReference>
<name>A0A1J5T212_9ZZZZ</name>
<dbReference type="Gene3D" id="2.40.170.20">
    <property type="entry name" value="TonB-dependent receptor, beta-barrel domain"/>
    <property type="match status" value="1"/>
</dbReference>
<evidence type="ECO:0000256" key="6">
    <source>
        <dbReference type="ARBA" id="ARBA00023237"/>
    </source>
</evidence>
<dbReference type="InterPro" id="IPR000531">
    <property type="entry name" value="Beta-barrel_TonB"/>
</dbReference>
<evidence type="ECO:0000259" key="8">
    <source>
        <dbReference type="Pfam" id="PF07715"/>
    </source>
</evidence>
<feature type="domain" description="TonB-dependent receptor-like beta-barrel" evidence="7">
    <location>
        <begin position="407"/>
        <end position="953"/>
    </location>
</feature>
<dbReference type="SUPFAM" id="SSF56935">
    <property type="entry name" value="Porins"/>
    <property type="match status" value="1"/>
</dbReference>
<dbReference type="InterPro" id="IPR023997">
    <property type="entry name" value="TonB-dep_OMP_SusC/RagA_CS"/>
</dbReference>
<feature type="domain" description="TonB-dependent receptor plug" evidence="8">
    <location>
        <begin position="111"/>
        <end position="215"/>
    </location>
</feature>
<evidence type="ECO:0000256" key="2">
    <source>
        <dbReference type="ARBA" id="ARBA00022448"/>
    </source>
</evidence>
<dbReference type="NCBIfam" id="TIGR04057">
    <property type="entry name" value="SusC_RagA_signa"/>
    <property type="match status" value="1"/>
</dbReference>
<accession>A0A1J5T212</accession>
<evidence type="ECO:0000313" key="9">
    <source>
        <dbReference type="EMBL" id="OIR14203.1"/>
    </source>
</evidence>
<keyword evidence="6" id="KW-0998">Cell outer membrane</keyword>
<dbReference type="InterPro" id="IPR012910">
    <property type="entry name" value="Plug_dom"/>
</dbReference>
<keyword evidence="2" id="KW-0813">Transport</keyword>
<keyword evidence="5" id="KW-0472">Membrane</keyword>
<dbReference type="InterPro" id="IPR023996">
    <property type="entry name" value="TonB-dep_OMP_SusC/RagA"/>
</dbReference>
<dbReference type="SUPFAM" id="SSF49464">
    <property type="entry name" value="Carboxypeptidase regulatory domain-like"/>
    <property type="match status" value="1"/>
</dbReference>
<dbReference type="Gene3D" id="2.60.40.1120">
    <property type="entry name" value="Carboxypeptidase-like, regulatory domain"/>
    <property type="match status" value="1"/>
</dbReference>
<dbReference type="EMBL" id="MLJW01000012">
    <property type="protein sequence ID" value="OIR14203.1"/>
    <property type="molecule type" value="Genomic_DNA"/>
</dbReference>
<keyword evidence="3" id="KW-0812">Transmembrane</keyword>
<sequence length="995" mass="108501">MLTMTLLMPLLILAQRSGTKEITGKVSDNTGIPLAGVSIQVKNTNVVTVTANNGVFSIKAKDGDVLVFSSVAFTKKEVVVSAETSYSIMLEPAVAALSDVVVVGYGKSSRRTLSSSITTIKPEELNKGSISDVGQLLQGKVSGLNITASGDPNRPAAVILRGASTLNGSQGVFYVIDGVPGADIATVAPDDIASIDILKDAAATAIYGNRASNGVIIITTKRAKKGQPVLAYNGYVSSESVSSQLKVMDAAQLTAFVTKNNLAFTPADDKGANTNWQKAVERSSAVAQNHNISYSNTNEHGGYIASINYFDKQGIIQSTSLNRVIARLSADQYAFKDKLKLGLNVSNSVSVANDLPYRNSILQLAGLYLPVNPIKNADGSYFENFQKSNYYNPVAMLNNQQMQTKTNMLIGSMTAQLKLPFGITYDLNLSYQKNTYSTGTYLTKYFTSKYNQMYDNPDPGYWGHGLQTFGQNGQATRSSYEDTRKLLETYFTWDKKFGYHSINAVVGYSWQDNILGDGFSGTTSNFPVDNILYNNLALGNPSTYGSGLYFSGDMVYQRTRLISDFARLKYDYKEKYLLQASLRRDGGSMFGSNHQWGYFPSVGAAWRIGEEGFMQKQNIIGDLKLRASYGETGNSAGFNPYTPQFMLTGRGNYNYNGTLVSAIGAAQTANPDLQWEKTATTDVGLDFSILNRRINITFDWYNKNTTGMIIGYSADPMLLPNGGITANGGSMNNKGIELGISGTVMQSKDFSWTTNLNIAHNKNEITGLTNPLFIGGDSTFVADPEGGGQSGRFVQLLKQGHPLGQFFTFNYAGKNSAGVSQYYKHDGTLTTSPSNGVDYFYAGNAQPTLLVGFANTFKYKNFDFNFSLRGVFGNKIMNATRADLFRPATAMSTNILADAANESPADFNSYVYSTRFIESGSYVRLDNATLGYRFNKISEYVKSLRVYISTNNLFVITKYTGIDPEVNQGGIAPGVDYNNFYPKTRSFLLGVNVSF</sequence>
<dbReference type="InterPro" id="IPR039426">
    <property type="entry name" value="TonB-dep_rcpt-like"/>
</dbReference>
<dbReference type="GO" id="GO:0009279">
    <property type="term" value="C:cell outer membrane"/>
    <property type="evidence" value="ECO:0007669"/>
    <property type="project" value="UniProtKB-SubCell"/>
</dbReference>
<evidence type="ECO:0000256" key="1">
    <source>
        <dbReference type="ARBA" id="ARBA00004571"/>
    </source>
</evidence>
<dbReference type="Gene3D" id="2.170.130.10">
    <property type="entry name" value="TonB-dependent receptor, plug domain"/>
    <property type="match status" value="1"/>
</dbReference>
<dbReference type="Pfam" id="PF13715">
    <property type="entry name" value="CarbopepD_reg_2"/>
    <property type="match status" value="1"/>
</dbReference>
<dbReference type="InterPro" id="IPR036942">
    <property type="entry name" value="Beta-barrel_TonB_sf"/>
</dbReference>
<comment type="subcellular location">
    <subcellularLocation>
        <location evidence="1">Cell outer membrane</location>
        <topology evidence="1">Multi-pass membrane protein</topology>
    </subcellularLocation>
</comment>
<dbReference type="NCBIfam" id="TIGR04056">
    <property type="entry name" value="OMP_RagA_SusC"/>
    <property type="match status" value="1"/>
</dbReference>
<dbReference type="InterPro" id="IPR037066">
    <property type="entry name" value="Plug_dom_sf"/>
</dbReference>
<protein>
    <submittedName>
        <fullName evidence="9">TonB-dependent receptor SusC</fullName>
    </submittedName>
</protein>
<dbReference type="InterPro" id="IPR008969">
    <property type="entry name" value="CarboxyPept-like_regulatory"/>
</dbReference>
<dbReference type="Pfam" id="PF00593">
    <property type="entry name" value="TonB_dep_Rec_b-barrel"/>
    <property type="match status" value="1"/>
</dbReference>
<evidence type="ECO:0000256" key="3">
    <source>
        <dbReference type="ARBA" id="ARBA00022692"/>
    </source>
</evidence>
<evidence type="ECO:0000256" key="4">
    <source>
        <dbReference type="ARBA" id="ARBA00023077"/>
    </source>
</evidence>
<proteinExistence type="predicted"/>
<keyword evidence="4" id="KW-0798">TonB box</keyword>
<gene>
    <name evidence="9" type="primary">susC_2</name>
    <name evidence="9" type="ORF">GALL_46640</name>
</gene>
<reference evidence="9" key="1">
    <citation type="submission" date="2016-10" db="EMBL/GenBank/DDBJ databases">
        <title>Sequence of Gallionella enrichment culture.</title>
        <authorList>
            <person name="Poehlein A."/>
            <person name="Muehling M."/>
            <person name="Daniel R."/>
        </authorList>
    </citation>
    <scope>NUCLEOTIDE SEQUENCE</scope>
</reference>